<dbReference type="RefSeq" id="WP_011646423.1">
    <property type="nucleotide sequence ID" value="NZ_ARYI01000008.1"/>
</dbReference>
<evidence type="ECO:0000256" key="1">
    <source>
        <dbReference type="SAM" id="Phobius"/>
    </source>
</evidence>
<feature type="transmembrane region" description="Helical" evidence="1">
    <location>
        <begin position="54"/>
        <end position="73"/>
    </location>
</feature>
<sequence>MAPLLGTLLAIVLGCLGLLHLIWAAGIAFPFPNEQSLARSIVGRRGITRLPSRASVALLGALLICGACAAVIMGHYAAAFPALKLLLVPVGLFLSAIFLLRGLVGILPAFERAAPEQPYLSLNRRLYSPLCALIGVGFLALTFSLPNWAWHFSRIFG</sequence>
<keyword evidence="1" id="KW-0812">Transmembrane</keyword>
<organism evidence="2 3">
    <name type="scientific">Hyphomonas hirschiana VP5</name>
    <dbReference type="NCBI Taxonomy" id="1280951"/>
    <lineage>
        <taxon>Bacteria</taxon>
        <taxon>Pseudomonadati</taxon>
        <taxon>Pseudomonadota</taxon>
        <taxon>Alphaproteobacteria</taxon>
        <taxon>Hyphomonadales</taxon>
        <taxon>Hyphomonadaceae</taxon>
        <taxon>Hyphomonas</taxon>
    </lineage>
</organism>
<protein>
    <recommendedName>
        <fullName evidence="4">DUF3995 domain-containing protein</fullName>
    </recommendedName>
</protein>
<evidence type="ECO:0008006" key="4">
    <source>
        <dbReference type="Google" id="ProtNLM"/>
    </source>
</evidence>
<dbReference type="AlphaFoldDB" id="A0A059FRU1"/>
<proteinExistence type="predicted"/>
<keyword evidence="3" id="KW-1185">Reference proteome</keyword>
<keyword evidence="1" id="KW-0472">Membrane</keyword>
<feature type="transmembrane region" description="Helical" evidence="1">
    <location>
        <begin position="85"/>
        <end position="107"/>
    </location>
</feature>
<dbReference type="InterPro" id="IPR025058">
    <property type="entry name" value="DUF3995"/>
</dbReference>
<feature type="transmembrane region" description="Helical" evidence="1">
    <location>
        <begin position="127"/>
        <end position="150"/>
    </location>
</feature>
<accession>A0A059FRU1</accession>
<gene>
    <name evidence="2" type="ORF">HHI_10779</name>
</gene>
<dbReference type="EMBL" id="ARYI01000008">
    <property type="protein sequence ID" value="KCZ93163.1"/>
    <property type="molecule type" value="Genomic_DNA"/>
</dbReference>
<comment type="caution">
    <text evidence="2">The sequence shown here is derived from an EMBL/GenBank/DDBJ whole genome shotgun (WGS) entry which is preliminary data.</text>
</comment>
<reference evidence="2 3" key="1">
    <citation type="submission" date="2013-04" db="EMBL/GenBank/DDBJ databases">
        <title>Hyphomonas hirschiana VP5 Genome Sequencing.</title>
        <authorList>
            <person name="Lai Q."/>
            <person name="Shao Z."/>
        </authorList>
    </citation>
    <scope>NUCLEOTIDE SEQUENCE [LARGE SCALE GENOMIC DNA]</scope>
    <source>
        <strain evidence="2 3">VP5</strain>
    </source>
</reference>
<dbReference type="Pfam" id="PF13160">
    <property type="entry name" value="DUF3995"/>
    <property type="match status" value="1"/>
</dbReference>
<name>A0A059FRU1_9PROT</name>
<dbReference type="Proteomes" id="UP000025061">
    <property type="component" value="Unassembled WGS sequence"/>
</dbReference>
<evidence type="ECO:0000313" key="3">
    <source>
        <dbReference type="Proteomes" id="UP000025061"/>
    </source>
</evidence>
<evidence type="ECO:0000313" key="2">
    <source>
        <dbReference type="EMBL" id="KCZ93163.1"/>
    </source>
</evidence>
<keyword evidence="1" id="KW-1133">Transmembrane helix</keyword>
<dbReference type="PATRIC" id="fig|1280951.3.peg.2176"/>